<name>A0A8T3AJS3_DENNO</name>
<dbReference type="AlphaFoldDB" id="A0A8T3AJS3"/>
<accession>A0A8T3AJS3</accession>
<reference evidence="1" key="1">
    <citation type="journal article" date="2022" name="Front. Genet.">
        <title>Chromosome-Scale Assembly of the Dendrobium nobile Genome Provides Insights Into the Molecular Mechanism of the Biosynthesis of the Medicinal Active Ingredient of Dendrobium.</title>
        <authorList>
            <person name="Xu Q."/>
            <person name="Niu S.-C."/>
            <person name="Li K.-L."/>
            <person name="Zheng P.-J."/>
            <person name="Zhang X.-J."/>
            <person name="Jia Y."/>
            <person name="Liu Y."/>
            <person name="Niu Y.-X."/>
            <person name="Yu L.-H."/>
            <person name="Chen D.-F."/>
            <person name="Zhang G.-Q."/>
        </authorList>
    </citation>
    <scope>NUCLEOTIDE SEQUENCE</scope>
    <source>
        <tissue evidence="1">Leaf</tissue>
    </source>
</reference>
<proteinExistence type="predicted"/>
<comment type="caution">
    <text evidence="1">The sequence shown here is derived from an EMBL/GenBank/DDBJ whole genome shotgun (WGS) entry which is preliminary data.</text>
</comment>
<evidence type="ECO:0000313" key="1">
    <source>
        <dbReference type="EMBL" id="KAI0496350.1"/>
    </source>
</evidence>
<protein>
    <submittedName>
        <fullName evidence="1">Uncharacterized protein</fullName>
    </submittedName>
</protein>
<organism evidence="1 2">
    <name type="scientific">Dendrobium nobile</name>
    <name type="common">Orchid</name>
    <dbReference type="NCBI Taxonomy" id="94219"/>
    <lineage>
        <taxon>Eukaryota</taxon>
        <taxon>Viridiplantae</taxon>
        <taxon>Streptophyta</taxon>
        <taxon>Embryophyta</taxon>
        <taxon>Tracheophyta</taxon>
        <taxon>Spermatophyta</taxon>
        <taxon>Magnoliopsida</taxon>
        <taxon>Liliopsida</taxon>
        <taxon>Asparagales</taxon>
        <taxon>Orchidaceae</taxon>
        <taxon>Epidendroideae</taxon>
        <taxon>Malaxideae</taxon>
        <taxon>Dendrobiinae</taxon>
        <taxon>Dendrobium</taxon>
    </lineage>
</organism>
<dbReference type="Proteomes" id="UP000829196">
    <property type="component" value="Unassembled WGS sequence"/>
</dbReference>
<sequence length="99" mass="11194">MQVNIAICRSICIGKSVMNATHPAIPINIQMHTSTYLQTIKLLANIHSATYDECKHPFTIHLWTRIKNIPANNNIPYNINLQANTSNNKESIMHTTNHS</sequence>
<gene>
    <name evidence="1" type="ORF">KFK09_022666</name>
</gene>
<evidence type="ECO:0000313" key="2">
    <source>
        <dbReference type="Proteomes" id="UP000829196"/>
    </source>
</evidence>
<dbReference type="EMBL" id="JAGYWB010000016">
    <property type="protein sequence ID" value="KAI0496350.1"/>
    <property type="molecule type" value="Genomic_DNA"/>
</dbReference>
<keyword evidence="2" id="KW-1185">Reference proteome</keyword>